<evidence type="ECO:0000313" key="1">
    <source>
        <dbReference type="EMBL" id="PIR96648.1"/>
    </source>
</evidence>
<dbReference type="AlphaFoldDB" id="A0A2H0VC12"/>
<dbReference type="EMBL" id="PFAJ01000070">
    <property type="protein sequence ID" value="PIR96648.1"/>
    <property type="molecule type" value="Genomic_DNA"/>
</dbReference>
<dbReference type="Proteomes" id="UP000230557">
    <property type="component" value="Unassembled WGS sequence"/>
</dbReference>
<gene>
    <name evidence="1" type="ORF">COT91_05290</name>
</gene>
<name>A0A2H0VC12_9BACT</name>
<sequence>MKKKCKDCETCGKMVHVGWKDASCQKCSGGGEVAKGKELHDSYMCPKCVGSGKAMGCECGRKQETREVDISHAGRVGLGPCCAIATASLGHHAEPELEILRGYRDQLTEKRTIGKLFSAWYEKIKRPVARYVSKRPHHK</sequence>
<reference evidence="2" key="1">
    <citation type="submission" date="2017-09" db="EMBL/GenBank/DDBJ databases">
        <title>Depth-based differentiation of microbial function through sediment-hosted aquifers and enrichment of novel symbionts in the deep terrestrial subsurface.</title>
        <authorList>
            <person name="Probst A.J."/>
            <person name="Ladd B."/>
            <person name="Jarett J.K."/>
            <person name="Geller-Mcgrath D.E."/>
            <person name="Sieber C.M.K."/>
            <person name="Emerson J.B."/>
            <person name="Anantharaman K."/>
            <person name="Thomas B.C."/>
            <person name="Malmstrom R."/>
            <person name="Stieglmeier M."/>
            <person name="Klingl A."/>
            <person name="Woyke T."/>
            <person name="Ryan C.M."/>
            <person name="Banfield J.F."/>
        </authorList>
    </citation>
    <scope>NUCLEOTIDE SEQUENCE [LARGE SCALE GENOMIC DNA]</scope>
</reference>
<dbReference type="NCBIfam" id="NF041770">
    <property type="entry name" value="CFI_box_CTERM"/>
    <property type="match status" value="1"/>
</dbReference>
<proteinExistence type="predicted"/>
<comment type="caution">
    <text evidence="1">The sequence shown here is derived from an EMBL/GenBank/DDBJ whole genome shotgun (WGS) entry which is preliminary data.</text>
</comment>
<accession>A0A2H0VC12</accession>
<protein>
    <recommendedName>
        <fullName evidence="3">CR-type domain-containing protein</fullName>
    </recommendedName>
</protein>
<evidence type="ECO:0000313" key="2">
    <source>
        <dbReference type="Proteomes" id="UP000230557"/>
    </source>
</evidence>
<evidence type="ECO:0008006" key="3">
    <source>
        <dbReference type="Google" id="ProtNLM"/>
    </source>
</evidence>
<dbReference type="InterPro" id="IPR049886">
    <property type="entry name" value="CFI_box_CTERM_dom"/>
</dbReference>
<organism evidence="1 2">
    <name type="scientific">Candidatus Doudnabacteria bacterium CG10_big_fil_rev_8_21_14_0_10_41_10</name>
    <dbReference type="NCBI Taxonomy" id="1974551"/>
    <lineage>
        <taxon>Bacteria</taxon>
        <taxon>Candidatus Doudnaibacteriota</taxon>
    </lineage>
</organism>